<evidence type="ECO:0000256" key="5">
    <source>
        <dbReference type="SAM" id="MobiDB-lite"/>
    </source>
</evidence>
<evidence type="ECO:0000256" key="3">
    <source>
        <dbReference type="PROSITE-ProRule" id="PRU00284"/>
    </source>
</evidence>
<dbReference type="InterPro" id="IPR004089">
    <property type="entry name" value="MCPsignal_dom"/>
</dbReference>
<keyword evidence="6" id="KW-0472">Membrane</keyword>
<feature type="domain" description="Methyl-accepting transducer" evidence="7">
    <location>
        <begin position="354"/>
        <end position="604"/>
    </location>
</feature>
<dbReference type="KEGG" id="mgm:Mmc1_0441"/>
<dbReference type="Pfam" id="PF00015">
    <property type="entry name" value="MCPsignal"/>
    <property type="match status" value="1"/>
</dbReference>
<dbReference type="Pfam" id="PF00672">
    <property type="entry name" value="HAMP"/>
    <property type="match status" value="1"/>
</dbReference>
<dbReference type="EMBL" id="CP000471">
    <property type="protein sequence ID" value="ABK42966.1"/>
    <property type="molecule type" value="Genomic_DNA"/>
</dbReference>
<keyword evidence="1 3" id="KW-0807">Transducer</keyword>
<keyword evidence="4" id="KW-0175">Coiled coil</keyword>
<dbReference type="InterPro" id="IPR003660">
    <property type="entry name" value="HAMP_dom"/>
</dbReference>
<dbReference type="AlphaFoldDB" id="A0L4S3"/>
<comment type="similarity">
    <text evidence="2">Belongs to the methyl-accepting chemotaxis (MCP) protein family.</text>
</comment>
<sequence>MSLFNYLLGLSIKNKMWLVAIFSIIVELILIIPNFQLIQNSGTQVEQQITTVEKELTHLEDLQSRQGVVSDLMKSVLTIHHGITLIADEEEGWNRERLQEVVKEFTAARERLNTMWPPNGNRDKLDELLENVQIIINMGMEYDPQEEGGREALLNGMNLMMVDLMHSLNGVNAIYRDYMEKEIEGVSKAIIGGVKQAQDMVSKLGHTSLQGMLFQFVVVLFLIILMAVILTWILRRLDTIQIVFREVKAGRITARVPVARWHDEITEISDGVNETLMELTKLIREIRIHVAGTLPPVSKEFADAVDRLNGAVGLVFTAITKADQANENLSLKISDNVKAATEWIVQALEEISKSAATQAEAAGHVAESADEGSYRSSRLSTAIDEMVGNVDSVSNSINKISGLMGDMHKTIRENATSQKQVLAFSESAVREAGEAANQVEETQTVMSSLAESANEIGKAVSSIKNIAKQTNMLALNASIEAAGAGEAGKGFAVVANEVKELAKQTEQATNMISQRVEEIQSGTKDATSRVMQTVEVVNMLAETNRHVGDMAQEQSARVDDVNQAVQGVASATNDVAHNLNSLSTKAQEVANTVAELSESAQALSNTATAMSHNAQGAREQSSKANEHAQQVLISVGMAIAATELMDNEMGHVTHGLGNLQITTQTINLFIGVLGEVETKLNHAQQAFNLGPEKLKMSLIKGALLAWLSKLELHACGQIKLEDGGDPRHSPLGEWLYHPETGSRLSHLPVYKEVEQSNRKLHELVSAAIVQLNQKKKEAAKTTLAQLHDERRKLFTALDNLYHASVDEAKR</sequence>
<proteinExistence type="inferred from homology"/>
<dbReference type="eggNOG" id="COG0840">
    <property type="taxonomic scope" value="Bacteria"/>
</dbReference>
<dbReference type="SMART" id="SM00304">
    <property type="entry name" value="HAMP"/>
    <property type="match status" value="1"/>
</dbReference>
<keyword evidence="10" id="KW-1185">Reference proteome</keyword>
<feature type="domain" description="HAMP" evidence="8">
    <location>
        <begin position="231"/>
        <end position="284"/>
    </location>
</feature>
<organism evidence="9 10">
    <name type="scientific">Magnetococcus marinus (strain ATCC BAA-1437 / JCM 17883 / MC-1)</name>
    <dbReference type="NCBI Taxonomy" id="156889"/>
    <lineage>
        <taxon>Bacteria</taxon>
        <taxon>Pseudomonadati</taxon>
        <taxon>Pseudomonadota</taxon>
        <taxon>Magnetococcia</taxon>
        <taxon>Magnetococcales</taxon>
        <taxon>Magnetococcaceae</taxon>
        <taxon>Magnetococcus</taxon>
    </lineage>
</organism>
<dbReference type="HOGENOM" id="CLU_348084_0_0_5"/>
<protein>
    <submittedName>
        <fullName evidence="9">Methyl-accepting chemotaxis sensory transducer</fullName>
    </submittedName>
</protein>
<dbReference type="Gene3D" id="1.20.120.30">
    <property type="entry name" value="Aspartate receptor, ligand-binding domain"/>
    <property type="match status" value="1"/>
</dbReference>
<accession>A0L4S3</accession>
<evidence type="ECO:0000259" key="7">
    <source>
        <dbReference type="PROSITE" id="PS50111"/>
    </source>
</evidence>
<dbReference type="PANTHER" id="PTHR32089:SF112">
    <property type="entry name" value="LYSOZYME-LIKE PROTEIN-RELATED"/>
    <property type="match status" value="1"/>
</dbReference>
<feature type="region of interest" description="Disordered" evidence="5">
    <location>
        <begin position="606"/>
        <end position="626"/>
    </location>
</feature>
<evidence type="ECO:0000256" key="6">
    <source>
        <dbReference type="SAM" id="Phobius"/>
    </source>
</evidence>
<dbReference type="OrthoDB" id="4514964at2"/>
<dbReference type="RefSeq" id="WP_011712136.1">
    <property type="nucleotide sequence ID" value="NC_008576.1"/>
</dbReference>
<dbReference type="Gene3D" id="1.10.287.950">
    <property type="entry name" value="Methyl-accepting chemotaxis protein"/>
    <property type="match status" value="1"/>
</dbReference>
<dbReference type="PROSITE" id="PS50111">
    <property type="entry name" value="CHEMOTAXIS_TRANSDUC_2"/>
    <property type="match status" value="1"/>
</dbReference>
<feature type="compositionally biased region" description="Polar residues" evidence="5">
    <location>
        <begin position="606"/>
        <end position="619"/>
    </location>
</feature>
<evidence type="ECO:0000313" key="9">
    <source>
        <dbReference type="EMBL" id="ABK42966.1"/>
    </source>
</evidence>
<gene>
    <name evidence="9" type="ordered locus">Mmc1_0441</name>
</gene>
<evidence type="ECO:0000256" key="4">
    <source>
        <dbReference type="SAM" id="Coils"/>
    </source>
</evidence>
<dbReference type="GO" id="GO:0016020">
    <property type="term" value="C:membrane"/>
    <property type="evidence" value="ECO:0007669"/>
    <property type="project" value="InterPro"/>
</dbReference>
<dbReference type="Gene3D" id="6.10.340.10">
    <property type="match status" value="1"/>
</dbReference>
<feature type="transmembrane region" description="Helical" evidence="6">
    <location>
        <begin position="16"/>
        <end position="35"/>
    </location>
</feature>
<dbReference type="PANTHER" id="PTHR32089">
    <property type="entry name" value="METHYL-ACCEPTING CHEMOTAXIS PROTEIN MCPB"/>
    <property type="match status" value="1"/>
</dbReference>
<keyword evidence="6" id="KW-0812">Transmembrane</keyword>
<evidence type="ECO:0000259" key="8">
    <source>
        <dbReference type="PROSITE" id="PS50885"/>
    </source>
</evidence>
<evidence type="ECO:0000256" key="2">
    <source>
        <dbReference type="ARBA" id="ARBA00029447"/>
    </source>
</evidence>
<feature type="transmembrane region" description="Helical" evidence="6">
    <location>
        <begin position="213"/>
        <end position="234"/>
    </location>
</feature>
<evidence type="ECO:0000313" key="10">
    <source>
        <dbReference type="Proteomes" id="UP000002586"/>
    </source>
</evidence>
<dbReference type="STRING" id="156889.Mmc1_0441"/>
<name>A0L4S3_MAGMM</name>
<dbReference type="Proteomes" id="UP000002586">
    <property type="component" value="Chromosome"/>
</dbReference>
<evidence type="ECO:0000256" key="1">
    <source>
        <dbReference type="ARBA" id="ARBA00023224"/>
    </source>
</evidence>
<reference evidence="9 10" key="2">
    <citation type="journal article" date="2012" name="Int. J. Syst. Evol. Microbiol.">
        <title>Magnetococcus marinus gen. nov., sp. nov., a marine, magnetotactic bacterium that represents a novel lineage (Magnetococcaceae fam. nov.; Magnetococcales ord. nov.) at the base of the Alphaproteobacteria.</title>
        <authorList>
            <person name="Bazylinski D.A."/>
            <person name="Williams T.J."/>
            <person name="Lefevre C.T."/>
            <person name="Berg R.J."/>
            <person name="Zhang C.L."/>
            <person name="Bowser S.S."/>
            <person name="Dean A.J."/>
            <person name="Beveridge T.J."/>
        </authorList>
    </citation>
    <scope>NUCLEOTIDE SEQUENCE [LARGE SCALE GENOMIC DNA]</scope>
    <source>
        <strain evidence="10">ATCC BAA-1437 / JCM 17883 / MC-1</strain>
    </source>
</reference>
<dbReference type="PROSITE" id="PS50885">
    <property type="entry name" value="HAMP"/>
    <property type="match status" value="1"/>
</dbReference>
<reference evidence="10" key="1">
    <citation type="journal article" date="2009" name="Appl. Environ. Microbiol.">
        <title>Complete genome sequence of the chemolithoautotrophic marine magnetotactic coccus strain MC-1.</title>
        <authorList>
            <person name="Schubbe S."/>
            <person name="Williams T.J."/>
            <person name="Xie G."/>
            <person name="Kiss H.E."/>
            <person name="Brettin T.S."/>
            <person name="Martinez D."/>
            <person name="Ross C.A."/>
            <person name="Schuler D."/>
            <person name="Cox B.L."/>
            <person name="Nealson K.H."/>
            <person name="Bazylinski D.A."/>
        </authorList>
    </citation>
    <scope>NUCLEOTIDE SEQUENCE [LARGE SCALE GENOMIC DNA]</scope>
    <source>
        <strain evidence="10">ATCC BAA-1437 / JCM 17883 / MC-1</strain>
    </source>
</reference>
<dbReference type="SMART" id="SM00283">
    <property type="entry name" value="MA"/>
    <property type="match status" value="1"/>
</dbReference>
<dbReference type="GO" id="GO:0007165">
    <property type="term" value="P:signal transduction"/>
    <property type="evidence" value="ECO:0007669"/>
    <property type="project" value="UniProtKB-KW"/>
</dbReference>
<keyword evidence="6" id="KW-1133">Transmembrane helix</keyword>
<dbReference type="SUPFAM" id="SSF58104">
    <property type="entry name" value="Methyl-accepting chemotaxis protein (MCP) signaling domain"/>
    <property type="match status" value="1"/>
</dbReference>
<feature type="coiled-coil region" evidence="4">
    <location>
        <begin position="579"/>
        <end position="606"/>
    </location>
</feature>